<evidence type="ECO:0000259" key="9">
    <source>
        <dbReference type="Pfam" id="PF16916"/>
    </source>
</evidence>
<keyword evidence="4 7" id="KW-0812">Transmembrane</keyword>
<name>A0A5D0MID0_9BACT</name>
<reference evidence="10" key="1">
    <citation type="submission" date="2019-08" db="EMBL/GenBank/DDBJ databases">
        <title>Genomic characterization of a novel candidate phylum (ARYD3) from a high temperature, high salinity tertiary oil reservoir in north central Oklahoma, USA.</title>
        <authorList>
            <person name="Youssef N.H."/>
            <person name="Yadav A."/>
            <person name="Elshahed M.S."/>
        </authorList>
    </citation>
    <scope>NUCLEOTIDE SEQUENCE [LARGE SCALE GENOMIC DNA]</scope>
    <source>
        <strain evidence="10">ARYD3</strain>
    </source>
</reference>
<evidence type="ECO:0000259" key="8">
    <source>
        <dbReference type="Pfam" id="PF01545"/>
    </source>
</evidence>
<dbReference type="InterPro" id="IPR036837">
    <property type="entry name" value="Cation_efflux_CTD_sf"/>
</dbReference>
<evidence type="ECO:0000256" key="6">
    <source>
        <dbReference type="ARBA" id="ARBA00023136"/>
    </source>
</evidence>
<accession>A0A5D0MID0</accession>
<protein>
    <submittedName>
        <fullName evidence="10">Cation transporter</fullName>
    </submittedName>
</protein>
<dbReference type="GO" id="GO:0008324">
    <property type="term" value="F:monoatomic cation transmembrane transporter activity"/>
    <property type="evidence" value="ECO:0007669"/>
    <property type="project" value="InterPro"/>
</dbReference>
<keyword evidence="3" id="KW-0813">Transport</keyword>
<feature type="transmembrane region" description="Helical" evidence="7">
    <location>
        <begin position="131"/>
        <end position="154"/>
    </location>
</feature>
<evidence type="ECO:0000256" key="4">
    <source>
        <dbReference type="ARBA" id="ARBA00022692"/>
    </source>
</evidence>
<evidence type="ECO:0000256" key="7">
    <source>
        <dbReference type="SAM" id="Phobius"/>
    </source>
</evidence>
<comment type="similarity">
    <text evidence="2">Belongs to the cation diffusion facilitator (CDF) transporter (TC 2.A.4) family.</text>
</comment>
<evidence type="ECO:0000256" key="2">
    <source>
        <dbReference type="ARBA" id="ARBA00008114"/>
    </source>
</evidence>
<gene>
    <name evidence="10" type="ORF">FXF47_09370</name>
</gene>
<feature type="domain" description="Cation efflux protein cytoplasmic" evidence="9">
    <location>
        <begin position="221"/>
        <end position="296"/>
    </location>
</feature>
<dbReference type="InterPro" id="IPR058533">
    <property type="entry name" value="Cation_efflux_TM"/>
</dbReference>
<dbReference type="Gene3D" id="3.30.70.1350">
    <property type="entry name" value="Cation efflux protein, cytoplasmic domain"/>
    <property type="match status" value="2"/>
</dbReference>
<evidence type="ECO:0000313" key="11">
    <source>
        <dbReference type="Proteomes" id="UP000324143"/>
    </source>
</evidence>
<keyword evidence="5 7" id="KW-1133">Transmembrane helix</keyword>
<evidence type="ECO:0000256" key="1">
    <source>
        <dbReference type="ARBA" id="ARBA00004141"/>
    </source>
</evidence>
<feature type="transmembrane region" description="Helical" evidence="7">
    <location>
        <begin position="92"/>
        <end position="111"/>
    </location>
</feature>
<dbReference type="InterPro" id="IPR050291">
    <property type="entry name" value="CDF_Transporter"/>
</dbReference>
<feature type="transmembrane region" description="Helical" evidence="7">
    <location>
        <begin position="63"/>
        <end position="80"/>
    </location>
</feature>
<proteinExistence type="inferred from homology"/>
<dbReference type="PANTHER" id="PTHR43840">
    <property type="entry name" value="MITOCHONDRIAL METAL TRANSPORTER 1-RELATED"/>
    <property type="match status" value="1"/>
</dbReference>
<feature type="domain" description="Cation efflux protein cytoplasmic" evidence="9">
    <location>
        <begin position="301"/>
        <end position="379"/>
    </location>
</feature>
<dbReference type="Pfam" id="PF16916">
    <property type="entry name" value="ZT_dimer"/>
    <property type="match status" value="2"/>
</dbReference>
<dbReference type="Proteomes" id="UP000324143">
    <property type="component" value="Unassembled WGS sequence"/>
</dbReference>
<dbReference type="PANTHER" id="PTHR43840:SF15">
    <property type="entry name" value="MITOCHONDRIAL METAL TRANSPORTER 1-RELATED"/>
    <property type="match status" value="1"/>
</dbReference>
<dbReference type="NCBIfam" id="TIGR01297">
    <property type="entry name" value="CDF"/>
    <property type="match status" value="1"/>
</dbReference>
<sequence length="383" mass="44219">MEKLLTRFLIFISRKKDFSQRKYWGKFEGFLSIIFNIVLFMIKLTVGIISNSIAIIADAVHTLSDIVSSAGIIWGFNIAYQPPDEKHPFGHGRFEHILTLGVSFLLFYTGIEFVKESVKSIKNPSIVEFNLWLFLSIFATIIIKELMARLSLIIGKKIDSDALIADGYHHRTDVLSTVVVIFTFFIKNIDGYLGIIVSLFIIYSAYEVAKEAVNNLIGTKPSKEFIHKLKEFVINFEGVEGIHDIIVNKYGDTYIVSFHMEIDINYSLDEAHDLSERLEDSVDDKFNIKSIVHIDPIDKNDEEVNKVRKILKGYFDKKDIVDSFHDVRKIGKRRVNIVFDITVKEKITKEEEQKIYSEVKKMLMKEVKNFHDVVIKVEPLYAY</sequence>
<dbReference type="Pfam" id="PF01545">
    <property type="entry name" value="Cation_efflux"/>
    <property type="match status" value="1"/>
</dbReference>
<dbReference type="InterPro" id="IPR002524">
    <property type="entry name" value="Cation_efflux"/>
</dbReference>
<dbReference type="AlphaFoldDB" id="A0A5D0MID0"/>
<evidence type="ECO:0000313" key="10">
    <source>
        <dbReference type="EMBL" id="TYB30339.1"/>
    </source>
</evidence>
<evidence type="ECO:0000256" key="5">
    <source>
        <dbReference type="ARBA" id="ARBA00022989"/>
    </source>
</evidence>
<dbReference type="Gene3D" id="1.20.1510.10">
    <property type="entry name" value="Cation efflux protein transmembrane domain"/>
    <property type="match status" value="1"/>
</dbReference>
<keyword evidence="6 7" id="KW-0472">Membrane</keyword>
<dbReference type="EMBL" id="VSIX01000139">
    <property type="protein sequence ID" value="TYB30339.1"/>
    <property type="molecule type" value="Genomic_DNA"/>
</dbReference>
<dbReference type="InterPro" id="IPR027469">
    <property type="entry name" value="Cation_efflux_TMD_sf"/>
</dbReference>
<dbReference type="InterPro" id="IPR027470">
    <property type="entry name" value="Cation_efflux_CTD"/>
</dbReference>
<organism evidence="10 11">
    <name type="scientific">Candidatus Mcinerneyibacterium aminivorans</name>
    <dbReference type="NCBI Taxonomy" id="2703815"/>
    <lineage>
        <taxon>Bacteria</taxon>
        <taxon>Candidatus Macinerneyibacteriota</taxon>
        <taxon>Candidatus Mcinerneyibacteria</taxon>
        <taxon>Candidatus Mcinerneyibacteriales</taxon>
        <taxon>Candidatus Mcinerneyibacteriaceae</taxon>
        <taxon>Candidatus Mcinerneyibacterium</taxon>
    </lineage>
</organism>
<dbReference type="FunFam" id="1.20.1510.10:FF:000006">
    <property type="entry name" value="Divalent cation efflux transporter"/>
    <property type="match status" value="1"/>
</dbReference>
<feature type="transmembrane region" description="Helical" evidence="7">
    <location>
        <begin position="174"/>
        <end position="206"/>
    </location>
</feature>
<keyword evidence="11" id="KW-1185">Reference proteome</keyword>
<feature type="domain" description="Cation efflux protein transmembrane" evidence="8">
    <location>
        <begin position="30"/>
        <end position="216"/>
    </location>
</feature>
<evidence type="ECO:0000256" key="3">
    <source>
        <dbReference type="ARBA" id="ARBA00022448"/>
    </source>
</evidence>
<dbReference type="SUPFAM" id="SSF160240">
    <property type="entry name" value="Cation efflux protein cytoplasmic domain-like"/>
    <property type="match status" value="2"/>
</dbReference>
<dbReference type="GO" id="GO:0016020">
    <property type="term" value="C:membrane"/>
    <property type="evidence" value="ECO:0007669"/>
    <property type="project" value="UniProtKB-SubCell"/>
</dbReference>
<comment type="subcellular location">
    <subcellularLocation>
        <location evidence="1">Membrane</location>
        <topology evidence="1">Multi-pass membrane protein</topology>
    </subcellularLocation>
</comment>
<dbReference type="SUPFAM" id="SSF161111">
    <property type="entry name" value="Cation efflux protein transmembrane domain-like"/>
    <property type="match status" value="1"/>
</dbReference>
<feature type="transmembrane region" description="Helical" evidence="7">
    <location>
        <begin position="30"/>
        <end position="57"/>
    </location>
</feature>
<comment type="caution">
    <text evidence="10">The sequence shown here is derived from an EMBL/GenBank/DDBJ whole genome shotgun (WGS) entry which is preliminary data.</text>
</comment>